<dbReference type="WBParaSite" id="HPLM_0000623901-mRNA-1">
    <property type="protein sequence ID" value="HPLM_0000623901-mRNA-1"/>
    <property type="gene ID" value="HPLM_0000623901"/>
</dbReference>
<protein>
    <submittedName>
        <fullName evidence="1">IS5/IS1182 family transposase</fullName>
    </submittedName>
</protein>
<accession>A0A0N4W7V0</accession>
<sequence length="41" mass="4699">LRGPIGAYRLRNSHSWLIRDWCLWHLGTLASSFGHVLHKGS</sequence>
<name>A0A0N4W7V0_HAEPC</name>
<organism evidence="1">
    <name type="scientific">Haemonchus placei</name>
    <name type="common">Barber's pole worm</name>
    <dbReference type="NCBI Taxonomy" id="6290"/>
    <lineage>
        <taxon>Eukaryota</taxon>
        <taxon>Metazoa</taxon>
        <taxon>Ecdysozoa</taxon>
        <taxon>Nematoda</taxon>
        <taxon>Chromadorea</taxon>
        <taxon>Rhabditida</taxon>
        <taxon>Rhabditina</taxon>
        <taxon>Rhabditomorpha</taxon>
        <taxon>Strongyloidea</taxon>
        <taxon>Trichostrongylidae</taxon>
        <taxon>Haemonchus</taxon>
    </lineage>
</organism>
<reference evidence="1" key="1">
    <citation type="submission" date="2017-02" db="UniProtKB">
        <authorList>
            <consortium name="WormBaseParasite"/>
        </authorList>
    </citation>
    <scope>IDENTIFICATION</scope>
</reference>
<proteinExistence type="predicted"/>
<dbReference type="AlphaFoldDB" id="A0A0N4W7V0"/>
<evidence type="ECO:0000313" key="1">
    <source>
        <dbReference type="WBParaSite" id="HPLM_0000623901-mRNA-1"/>
    </source>
</evidence>